<sequence>MPPVKKTIAVLAFLLLIAGIATAYTIEKKELTIKIDESGNGTFNEKYYFAFFDRQDLDEFLKVVTENGQDLLKWQASSTPIVPYFSSIEKLSLKEFSFNQAKQVLELEYSAEEKSSVKILEDQRSSVWRLNQSLLQKFEQGTIMEVPRDITISIELPANSELKTELLPQVLLAKATKNTLSLNNVRVNNLNIQHVIPKPIAQTVSLTELLNWLNSTGLIYALIAAIIVLGAIIAVKRKSISERIENYIVEHSEISRKEEEEEIEIEE</sequence>
<dbReference type="Proteomes" id="UP000527315">
    <property type="component" value="Unassembled WGS sequence"/>
</dbReference>
<keyword evidence="1" id="KW-0812">Transmembrane</keyword>
<comment type="caution">
    <text evidence="2">The sequence shown here is derived from an EMBL/GenBank/DDBJ whole genome shotgun (WGS) entry which is preliminary data.</text>
</comment>
<keyword evidence="1" id="KW-1133">Transmembrane helix</keyword>
<protein>
    <submittedName>
        <fullName evidence="2">Uncharacterized protein</fullName>
    </submittedName>
</protein>
<feature type="transmembrane region" description="Helical" evidence="1">
    <location>
        <begin position="217"/>
        <end position="235"/>
    </location>
</feature>
<reference evidence="3" key="1">
    <citation type="journal article" date="2020" name="bioRxiv">
        <title>A rank-normalized archaeal taxonomy based on genome phylogeny resolves widespread incomplete and uneven classifications.</title>
        <authorList>
            <person name="Rinke C."/>
            <person name="Chuvochina M."/>
            <person name="Mussig A.J."/>
            <person name="Chaumeil P.-A."/>
            <person name="Waite D.W."/>
            <person name="Whitman W.B."/>
            <person name="Parks D.H."/>
            <person name="Hugenholtz P."/>
        </authorList>
    </citation>
    <scope>NUCLEOTIDE SEQUENCE [LARGE SCALE GENOMIC DNA]</scope>
</reference>
<keyword evidence="1" id="KW-0472">Membrane</keyword>
<evidence type="ECO:0000256" key="1">
    <source>
        <dbReference type="SAM" id="Phobius"/>
    </source>
</evidence>
<dbReference type="EMBL" id="DUFJ01000094">
    <property type="protein sequence ID" value="HIH33424.1"/>
    <property type="molecule type" value="Genomic_DNA"/>
</dbReference>
<evidence type="ECO:0000313" key="2">
    <source>
        <dbReference type="EMBL" id="HIH33424.1"/>
    </source>
</evidence>
<proteinExistence type="predicted"/>
<accession>A0A7J4KUQ6</accession>
<organism evidence="2 3">
    <name type="scientific">Candidatus Iainarchaeum sp</name>
    <dbReference type="NCBI Taxonomy" id="3101447"/>
    <lineage>
        <taxon>Archaea</taxon>
        <taxon>Candidatus Iainarchaeota</taxon>
        <taxon>Candidatus Iainarchaeia</taxon>
        <taxon>Candidatus Iainarchaeales</taxon>
        <taxon>Candidatus Iainarchaeaceae</taxon>
        <taxon>Candidatus Iainarchaeum</taxon>
    </lineage>
</organism>
<name>A0A7J4KUQ6_9ARCH</name>
<evidence type="ECO:0000313" key="3">
    <source>
        <dbReference type="Proteomes" id="UP000527315"/>
    </source>
</evidence>
<dbReference type="AlphaFoldDB" id="A0A7J4KUQ6"/>
<gene>
    <name evidence="2" type="ORF">HA227_04190</name>
</gene>